<dbReference type="PANTHER" id="PTHR43562">
    <property type="entry name" value="NAPA-TYPE SODIUM/HYDROGEN ANTIPORTER"/>
    <property type="match status" value="1"/>
</dbReference>
<keyword evidence="7 9" id="KW-0472">Membrane</keyword>
<feature type="domain" description="Cation/H+ exchanger transmembrane" evidence="10">
    <location>
        <begin position="47"/>
        <end position="302"/>
    </location>
</feature>
<protein>
    <submittedName>
        <fullName evidence="11">Sodium/hydrogen exchanger</fullName>
    </submittedName>
</protein>
<comment type="subcellular location">
    <subcellularLocation>
        <location evidence="1">Membrane</location>
        <topology evidence="1">Multi-pass membrane protein</topology>
    </subcellularLocation>
</comment>
<feature type="domain" description="Cation/H+ exchanger transmembrane" evidence="10">
    <location>
        <begin position="343"/>
        <end position="479"/>
    </location>
</feature>
<dbReference type="EMBL" id="ML987199">
    <property type="protein sequence ID" value="KAF2246308.1"/>
    <property type="molecule type" value="Genomic_DNA"/>
</dbReference>
<feature type="transmembrane region" description="Helical" evidence="9">
    <location>
        <begin position="112"/>
        <end position="140"/>
    </location>
</feature>
<dbReference type="PANTHER" id="PTHR43562:SF2">
    <property type="entry name" value="SODIUM-HYDROGEN ANTIPORTER"/>
    <property type="match status" value="1"/>
</dbReference>
<keyword evidence="6" id="KW-0406">Ion transport</keyword>
<evidence type="ECO:0000256" key="2">
    <source>
        <dbReference type="ARBA" id="ARBA00022448"/>
    </source>
</evidence>
<dbReference type="Pfam" id="PF00999">
    <property type="entry name" value="Na_H_Exchanger"/>
    <property type="match status" value="2"/>
</dbReference>
<feature type="transmembrane region" description="Helical" evidence="9">
    <location>
        <begin position="52"/>
        <end position="71"/>
    </location>
</feature>
<dbReference type="RefSeq" id="XP_033681312.1">
    <property type="nucleotide sequence ID" value="XM_033835762.1"/>
</dbReference>
<dbReference type="Gene3D" id="1.20.1530.20">
    <property type="match status" value="2"/>
</dbReference>
<dbReference type="InterPro" id="IPR006153">
    <property type="entry name" value="Cation/H_exchanger_TM"/>
</dbReference>
<feature type="transmembrane region" description="Helical" evidence="9">
    <location>
        <begin position="260"/>
        <end position="277"/>
    </location>
</feature>
<feature type="transmembrane region" description="Helical" evidence="9">
    <location>
        <begin position="178"/>
        <end position="201"/>
    </location>
</feature>
<dbReference type="Proteomes" id="UP000800094">
    <property type="component" value="Unassembled WGS sequence"/>
</dbReference>
<keyword evidence="2" id="KW-0813">Transport</keyword>
<feature type="transmembrane region" description="Helical" evidence="9">
    <location>
        <begin position="349"/>
        <end position="369"/>
    </location>
</feature>
<evidence type="ECO:0000256" key="4">
    <source>
        <dbReference type="ARBA" id="ARBA00022692"/>
    </source>
</evidence>
<feature type="transmembrane region" description="Helical" evidence="9">
    <location>
        <begin position="381"/>
        <end position="404"/>
    </location>
</feature>
<dbReference type="GeneID" id="54589092"/>
<feature type="region of interest" description="Disordered" evidence="8">
    <location>
        <begin position="520"/>
        <end position="554"/>
    </location>
</feature>
<organism evidence="11 12">
    <name type="scientific">Trematosphaeria pertusa</name>
    <dbReference type="NCBI Taxonomy" id="390896"/>
    <lineage>
        <taxon>Eukaryota</taxon>
        <taxon>Fungi</taxon>
        <taxon>Dikarya</taxon>
        <taxon>Ascomycota</taxon>
        <taxon>Pezizomycotina</taxon>
        <taxon>Dothideomycetes</taxon>
        <taxon>Pleosporomycetidae</taxon>
        <taxon>Pleosporales</taxon>
        <taxon>Massarineae</taxon>
        <taxon>Trematosphaeriaceae</taxon>
        <taxon>Trematosphaeria</taxon>
    </lineage>
</organism>
<dbReference type="InterPro" id="IPR038770">
    <property type="entry name" value="Na+/solute_symporter_sf"/>
</dbReference>
<dbReference type="OrthoDB" id="1288932at2759"/>
<accession>A0A6A6I896</accession>
<proteinExistence type="predicted"/>
<keyword evidence="12" id="KW-1185">Reference proteome</keyword>
<dbReference type="GO" id="GO:1902600">
    <property type="term" value="P:proton transmembrane transport"/>
    <property type="evidence" value="ECO:0007669"/>
    <property type="project" value="InterPro"/>
</dbReference>
<feature type="transmembrane region" description="Helical" evidence="9">
    <location>
        <begin position="146"/>
        <end position="166"/>
    </location>
</feature>
<evidence type="ECO:0000256" key="7">
    <source>
        <dbReference type="ARBA" id="ARBA00023136"/>
    </source>
</evidence>
<evidence type="ECO:0000259" key="10">
    <source>
        <dbReference type="Pfam" id="PF00999"/>
    </source>
</evidence>
<dbReference type="GO" id="GO:0015297">
    <property type="term" value="F:antiporter activity"/>
    <property type="evidence" value="ECO:0007669"/>
    <property type="project" value="UniProtKB-KW"/>
</dbReference>
<name>A0A6A6I896_9PLEO</name>
<evidence type="ECO:0000313" key="11">
    <source>
        <dbReference type="EMBL" id="KAF2246308.1"/>
    </source>
</evidence>
<feature type="transmembrane region" description="Helical" evidence="9">
    <location>
        <begin position="28"/>
        <end position="45"/>
    </location>
</feature>
<dbReference type="GO" id="GO:0016020">
    <property type="term" value="C:membrane"/>
    <property type="evidence" value="ECO:0007669"/>
    <property type="project" value="UniProtKB-SubCell"/>
</dbReference>
<evidence type="ECO:0000256" key="6">
    <source>
        <dbReference type="ARBA" id="ARBA00023065"/>
    </source>
</evidence>
<feature type="transmembrane region" description="Helical" evidence="9">
    <location>
        <begin position="221"/>
        <end position="240"/>
    </location>
</feature>
<sequence>MSLSAQLAQRAADSAKETDGFLQYHEPSIIQILLLISFFFWLSFGEWISNKIFRAGLIGQIIVGLIYGLPIGGTMMPVEWQEAFVALGYIGLILIIFEGALAVRLDLLKANFVLSMIAATVGVVFPIGLTYALCYAAFGYGAVETFIIGAALSVTSLGTTFVVLGKSSKEVNFSDTRVGTALVSAAVFDDVSGLVMASVIGNLGTLGDDDDVNLGWLIGRPTMVSGLLAILTPLLGKYALAPLFRRYLEPKFPKSRKRHVINVVFMILVLCVFLSITGFGGTSVLYGSFLAGAFLTYLPTKHPTGPFVVPSREDAEEAEARSMRSNPMTGEPEISPSFMHTFEKYFLDVVKYILQPIFFASIGFAIPFVDLWTAEAVWKGLVYTILMLIGKVVVGLVIPAATILQRPRDTSVRDCLTETFWPAMLLGCAMVARGEIGLLIVQIGLNNTPYLSKDAFITAVWAIVLNTILGPVAVGFILKYKARAIANGLWGLDFENDTGTVQMSRAATVVAADEAEEMKEGAMSKAATAATSPRSGRSLDIEAAPVGRISGQGT</sequence>
<evidence type="ECO:0000256" key="8">
    <source>
        <dbReference type="SAM" id="MobiDB-lite"/>
    </source>
</evidence>
<evidence type="ECO:0000313" key="12">
    <source>
        <dbReference type="Proteomes" id="UP000800094"/>
    </source>
</evidence>
<feature type="transmembrane region" description="Helical" evidence="9">
    <location>
        <begin position="455"/>
        <end position="478"/>
    </location>
</feature>
<keyword evidence="4 9" id="KW-0812">Transmembrane</keyword>
<feature type="transmembrane region" description="Helical" evidence="9">
    <location>
        <begin position="83"/>
        <end position="105"/>
    </location>
</feature>
<evidence type="ECO:0000256" key="9">
    <source>
        <dbReference type="SAM" id="Phobius"/>
    </source>
</evidence>
<gene>
    <name evidence="11" type="ORF">BU26DRAFT_607524</name>
</gene>
<keyword evidence="5 9" id="KW-1133">Transmembrane helix</keyword>
<dbReference type="AlphaFoldDB" id="A0A6A6I896"/>
<keyword evidence="3" id="KW-0050">Antiport</keyword>
<evidence type="ECO:0000256" key="5">
    <source>
        <dbReference type="ARBA" id="ARBA00022989"/>
    </source>
</evidence>
<evidence type="ECO:0000256" key="1">
    <source>
        <dbReference type="ARBA" id="ARBA00004141"/>
    </source>
</evidence>
<evidence type="ECO:0000256" key="3">
    <source>
        <dbReference type="ARBA" id="ARBA00022449"/>
    </source>
</evidence>
<reference evidence="11" key="1">
    <citation type="journal article" date="2020" name="Stud. Mycol.">
        <title>101 Dothideomycetes genomes: a test case for predicting lifestyles and emergence of pathogens.</title>
        <authorList>
            <person name="Haridas S."/>
            <person name="Albert R."/>
            <person name="Binder M."/>
            <person name="Bloem J."/>
            <person name="Labutti K."/>
            <person name="Salamov A."/>
            <person name="Andreopoulos B."/>
            <person name="Baker S."/>
            <person name="Barry K."/>
            <person name="Bills G."/>
            <person name="Bluhm B."/>
            <person name="Cannon C."/>
            <person name="Castanera R."/>
            <person name="Culley D."/>
            <person name="Daum C."/>
            <person name="Ezra D."/>
            <person name="Gonzalez J."/>
            <person name="Henrissat B."/>
            <person name="Kuo A."/>
            <person name="Liang C."/>
            <person name="Lipzen A."/>
            <person name="Lutzoni F."/>
            <person name="Magnuson J."/>
            <person name="Mondo S."/>
            <person name="Nolan M."/>
            <person name="Ohm R."/>
            <person name="Pangilinan J."/>
            <person name="Park H.-J."/>
            <person name="Ramirez L."/>
            <person name="Alfaro M."/>
            <person name="Sun H."/>
            <person name="Tritt A."/>
            <person name="Yoshinaga Y."/>
            <person name="Zwiers L.-H."/>
            <person name="Turgeon B."/>
            <person name="Goodwin S."/>
            <person name="Spatafora J."/>
            <person name="Crous P."/>
            <person name="Grigoriev I."/>
        </authorList>
    </citation>
    <scope>NUCLEOTIDE SEQUENCE</scope>
    <source>
        <strain evidence="11">CBS 122368</strain>
    </source>
</reference>